<dbReference type="Proteomes" id="UP001626550">
    <property type="component" value="Unassembled WGS sequence"/>
</dbReference>
<comment type="caution">
    <text evidence="2">The sequence shown here is derived from an EMBL/GenBank/DDBJ whole genome shotgun (WGS) entry which is preliminary data.</text>
</comment>
<evidence type="ECO:0000256" key="1">
    <source>
        <dbReference type="SAM" id="MobiDB-lite"/>
    </source>
</evidence>
<dbReference type="AlphaFoldDB" id="A0ABD2PM06"/>
<sequence>MKKLMKFGTRVVSPKHVSQTTGPDAHTKSGGPEMVSNLMTGAEKEPVERKSIIFHDLVQ</sequence>
<evidence type="ECO:0000313" key="3">
    <source>
        <dbReference type="Proteomes" id="UP001626550"/>
    </source>
</evidence>
<feature type="region of interest" description="Disordered" evidence="1">
    <location>
        <begin position="1"/>
        <end position="43"/>
    </location>
</feature>
<organism evidence="2 3">
    <name type="scientific">Cichlidogyrus casuarinus</name>
    <dbReference type="NCBI Taxonomy" id="1844966"/>
    <lineage>
        <taxon>Eukaryota</taxon>
        <taxon>Metazoa</taxon>
        <taxon>Spiralia</taxon>
        <taxon>Lophotrochozoa</taxon>
        <taxon>Platyhelminthes</taxon>
        <taxon>Monogenea</taxon>
        <taxon>Monopisthocotylea</taxon>
        <taxon>Dactylogyridea</taxon>
        <taxon>Ancyrocephalidae</taxon>
        <taxon>Cichlidogyrus</taxon>
    </lineage>
</organism>
<keyword evidence="3" id="KW-1185">Reference proteome</keyword>
<accession>A0ABD2PM06</accession>
<gene>
    <name evidence="2" type="ORF">Ciccas_012931</name>
</gene>
<proteinExistence type="predicted"/>
<name>A0ABD2PM06_9PLAT</name>
<protein>
    <submittedName>
        <fullName evidence="2">Uncharacterized protein</fullName>
    </submittedName>
</protein>
<reference evidence="2 3" key="1">
    <citation type="submission" date="2024-11" db="EMBL/GenBank/DDBJ databases">
        <title>Adaptive evolution of stress response genes in parasites aligns with host niche diversity.</title>
        <authorList>
            <person name="Hahn C."/>
            <person name="Resl P."/>
        </authorList>
    </citation>
    <scope>NUCLEOTIDE SEQUENCE [LARGE SCALE GENOMIC DNA]</scope>
    <source>
        <strain evidence="2">EGGRZ-B1_66</strain>
        <tissue evidence="2">Body</tissue>
    </source>
</reference>
<dbReference type="EMBL" id="JBJKFK010005079">
    <property type="protein sequence ID" value="KAL3308535.1"/>
    <property type="molecule type" value="Genomic_DNA"/>
</dbReference>
<evidence type="ECO:0000313" key="2">
    <source>
        <dbReference type="EMBL" id="KAL3308535.1"/>
    </source>
</evidence>